<name>A0A6A0A206_HAELA</name>
<accession>A0A6A0A206</accession>
<dbReference type="InterPro" id="IPR052654">
    <property type="entry name" value="CS_Sulfotransferase"/>
</dbReference>
<dbReference type="GO" id="GO:0050659">
    <property type="term" value="F:N-acetylgalactosamine 4-sulfate 6-O-sulfotransferase activity"/>
    <property type="evidence" value="ECO:0007669"/>
    <property type="project" value="TreeGrafter"/>
</dbReference>
<evidence type="ECO:0000259" key="2">
    <source>
        <dbReference type="Pfam" id="PF00685"/>
    </source>
</evidence>
<sequence length="218" mass="23384">MVRQCVFVPCSHFPLDGWLAGPPPVCVPACTGPSHSACSAAKLPCSHPHYKSKYGDSAEGFLAYVKEQVAALRSCSARFVGQPGGPAGLPMTPRQAERHCALYFEALGSHEEQIFFHADQIIRGMYSIFLEVWLRHFQRSSMLVLKSEEYFRAPAATVDKVFAFLGLTKPSDPGVVASVGDDCEGGSAPQLFCHSSCHVAGSPSAPARPLQPLQHGAG</sequence>
<feature type="domain" description="Sulfotransferase" evidence="2">
    <location>
        <begin position="115"/>
        <end position="168"/>
    </location>
</feature>
<dbReference type="Gene3D" id="3.40.50.300">
    <property type="entry name" value="P-loop containing nucleotide triphosphate hydrolases"/>
    <property type="match status" value="1"/>
</dbReference>
<evidence type="ECO:0000313" key="3">
    <source>
        <dbReference type="EMBL" id="GFH25388.1"/>
    </source>
</evidence>
<dbReference type="Proteomes" id="UP000485058">
    <property type="component" value="Unassembled WGS sequence"/>
</dbReference>
<dbReference type="GO" id="GO:0019319">
    <property type="term" value="P:hexose biosynthetic process"/>
    <property type="evidence" value="ECO:0007669"/>
    <property type="project" value="TreeGrafter"/>
</dbReference>
<evidence type="ECO:0000313" key="4">
    <source>
        <dbReference type="Proteomes" id="UP000485058"/>
    </source>
</evidence>
<dbReference type="EC" id="2.8.2.-" evidence="1"/>
<comment type="similarity">
    <text evidence="1">Belongs to the sulfotransferase 1 family.</text>
</comment>
<dbReference type="AlphaFoldDB" id="A0A6A0A206"/>
<dbReference type="Pfam" id="PF00685">
    <property type="entry name" value="Sulfotransfer_1"/>
    <property type="match status" value="1"/>
</dbReference>
<dbReference type="EMBL" id="BLLF01002801">
    <property type="protein sequence ID" value="GFH25388.1"/>
    <property type="molecule type" value="Genomic_DNA"/>
</dbReference>
<keyword evidence="1 3" id="KW-0808">Transferase</keyword>
<dbReference type="PANTHER" id="PTHR15723">
    <property type="entry name" value="CARBOHYDRATE SULFOTRANSFERASE 15"/>
    <property type="match status" value="1"/>
</dbReference>
<keyword evidence="4" id="KW-1185">Reference proteome</keyword>
<gene>
    <name evidence="3" type="ORF">HaLaN_23338</name>
</gene>
<dbReference type="PANTHER" id="PTHR15723:SF0">
    <property type="entry name" value="CARBOHYDRATE SULFOTRANSFERASE 15"/>
    <property type="match status" value="1"/>
</dbReference>
<protein>
    <recommendedName>
        <fullName evidence="1">Sulfotransferase</fullName>
        <ecNumber evidence="1">2.8.2.-</ecNumber>
    </recommendedName>
</protein>
<evidence type="ECO:0000256" key="1">
    <source>
        <dbReference type="RuleBase" id="RU361155"/>
    </source>
</evidence>
<proteinExistence type="inferred from homology"/>
<dbReference type="InterPro" id="IPR027417">
    <property type="entry name" value="P-loop_NTPase"/>
</dbReference>
<dbReference type="InterPro" id="IPR000863">
    <property type="entry name" value="Sulfotransferase_dom"/>
</dbReference>
<organism evidence="3 4">
    <name type="scientific">Haematococcus lacustris</name>
    <name type="common">Green alga</name>
    <name type="synonym">Haematococcus pluvialis</name>
    <dbReference type="NCBI Taxonomy" id="44745"/>
    <lineage>
        <taxon>Eukaryota</taxon>
        <taxon>Viridiplantae</taxon>
        <taxon>Chlorophyta</taxon>
        <taxon>core chlorophytes</taxon>
        <taxon>Chlorophyceae</taxon>
        <taxon>CS clade</taxon>
        <taxon>Chlamydomonadales</taxon>
        <taxon>Haematococcaceae</taxon>
        <taxon>Haematococcus</taxon>
    </lineage>
</organism>
<comment type="caution">
    <text evidence="3">The sequence shown here is derived from an EMBL/GenBank/DDBJ whole genome shotgun (WGS) entry which is preliminary data.</text>
</comment>
<feature type="non-terminal residue" evidence="3">
    <location>
        <position position="1"/>
    </location>
</feature>
<dbReference type="SUPFAM" id="SSF52540">
    <property type="entry name" value="P-loop containing nucleoside triphosphate hydrolases"/>
    <property type="match status" value="1"/>
</dbReference>
<reference evidence="3 4" key="1">
    <citation type="submission" date="2020-02" db="EMBL/GenBank/DDBJ databases">
        <title>Draft genome sequence of Haematococcus lacustris strain NIES-144.</title>
        <authorList>
            <person name="Morimoto D."/>
            <person name="Nakagawa S."/>
            <person name="Yoshida T."/>
            <person name="Sawayama S."/>
        </authorList>
    </citation>
    <scope>NUCLEOTIDE SEQUENCE [LARGE SCALE GENOMIC DNA]</scope>
    <source>
        <strain evidence="3 4">NIES-144</strain>
    </source>
</reference>